<dbReference type="InterPro" id="IPR013328">
    <property type="entry name" value="6PGD_dom2"/>
</dbReference>
<dbReference type="InterPro" id="IPR008927">
    <property type="entry name" value="6-PGluconate_DH-like_C_sf"/>
</dbReference>
<dbReference type="SUPFAM" id="SSF51735">
    <property type="entry name" value="NAD(P)-binding Rossmann-fold domains"/>
    <property type="match status" value="1"/>
</dbReference>
<feature type="domain" description="Ketopantoate reductase N-terminal" evidence="11">
    <location>
        <begin position="3"/>
        <end position="149"/>
    </location>
</feature>
<dbReference type="Pfam" id="PF08546">
    <property type="entry name" value="ApbA_C"/>
    <property type="match status" value="1"/>
</dbReference>
<dbReference type="PANTHER" id="PTHR21708">
    <property type="entry name" value="PROBABLE 2-DEHYDROPANTOATE 2-REDUCTASE"/>
    <property type="match status" value="1"/>
</dbReference>
<evidence type="ECO:0000256" key="1">
    <source>
        <dbReference type="ARBA" id="ARBA00004994"/>
    </source>
</evidence>
<dbReference type="InterPro" id="IPR013332">
    <property type="entry name" value="KPR_N"/>
</dbReference>
<proteinExistence type="inferred from homology"/>
<evidence type="ECO:0000259" key="11">
    <source>
        <dbReference type="Pfam" id="PF02558"/>
    </source>
</evidence>
<evidence type="ECO:0000313" key="14">
    <source>
        <dbReference type="Proteomes" id="UP000091897"/>
    </source>
</evidence>
<evidence type="ECO:0000256" key="5">
    <source>
        <dbReference type="ARBA" id="ARBA00022655"/>
    </source>
</evidence>
<dbReference type="InterPro" id="IPR003710">
    <property type="entry name" value="ApbA"/>
</dbReference>
<comment type="pathway">
    <text evidence="1 10">Cofactor biosynthesis; (R)-pantothenate biosynthesis; (R)-pantoate from 3-methyl-2-oxobutanoate: step 2/2.</text>
</comment>
<dbReference type="Proteomes" id="UP000091897">
    <property type="component" value="Chromosome"/>
</dbReference>
<name>A0ABN4R192_9BORD</name>
<accession>A0ABN4R192</accession>
<evidence type="ECO:0000259" key="12">
    <source>
        <dbReference type="Pfam" id="PF08546"/>
    </source>
</evidence>
<keyword evidence="6 10" id="KW-0521">NADP</keyword>
<evidence type="ECO:0000256" key="6">
    <source>
        <dbReference type="ARBA" id="ARBA00022857"/>
    </source>
</evidence>
<reference evidence="13 14" key="1">
    <citation type="submission" date="2016-06" db="EMBL/GenBank/DDBJ databases">
        <title>Complete genome sequences of Bordetella bronchialis and Bordetella flabilis.</title>
        <authorList>
            <person name="LiPuma J.J."/>
            <person name="Spilker T."/>
        </authorList>
    </citation>
    <scope>NUCLEOTIDE SEQUENCE [LARGE SCALE GENOMIC DNA]</scope>
    <source>
        <strain evidence="13 14">AU3182</strain>
    </source>
</reference>
<feature type="domain" description="Ketopantoate reductase C-terminal" evidence="12">
    <location>
        <begin position="178"/>
        <end position="301"/>
    </location>
</feature>
<dbReference type="EMBL" id="CP016170">
    <property type="protein sequence ID" value="ANN65236.1"/>
    <property type="molecule type" value="Genomic_DNA"/>
</dbReference>
<comment type="similarity">
    <text evidence="2 10">Belongs to the ketopantoate reductase family.</text>
</comment>
<evidence type="ECO:0000256" key="2">
    <source>
        <dbReference type="ARBA" id="ARBA00007870"/>
    </source>
</evidence>
<dbReference type="Gene3D" id="3.40.50.720">
    <property type="entry name" value="NAD(P)-binding Rossmann-like Domain"/>
    <property type="match status" value="1"/>
</dbReference>
<keyword evidence="7 10" id="KW-0560">Oxidoreductase</keyword>
<evidence type="ECO:0000256" key="7">
    <source>
        <dbReference type="ARBA" id="ARBA00023002"/>
    </source>
</evidence>
<dbReference type="SUPFAM" id="SSF48179">
    <property type="entry name" value="6-phosphogluconate dehydrogenase C-terminal domain-like"/>
    <property type="match status" value="1"/>
</dbReference>
<organism evidence="13 14">
    <name type="scientific">Bordetella bronchialis</name>
    <dbReference type="NCBI Taxonomy" id="463025"/>
    <lineage>
        <taxon>Bacteria</taxon>
        <taxon>Pseudomonadati</taxon>
        <taxon>Pseudomonadota</taxon>
        <taxon>Betaproteobacteria</taxon>
        <taxon>Burkholderiales</taxon>
        <taxon>Alcaligenaceae</taxon>
        <taxon>Bordetella</taxon>
    </lineage>
</organism>
<keyword evidence="5 10" id="KW-0566">Pantothenate biosynthesis</keyword>
<evidence type="ECO:0000256" key="3">
    <source>
        <dbReference type="ARBA" id="ARBA00013014"/>
    </source>
</evidence>
<comment type="catalytic activity">
    <reaction evidence="9 10">
        <text>(R)-pantoate + NADP(+) = 2-dehydropantoate + NADPH + H(+)</text>
        <dbReference type="Rhea" id="RHEA:16233"/>
        <dbReference type="ChEBI" id="CHEBI:11561"/>
        <dbReference type="ChEBI" id="CHEBI:15378"/>
        <dbReference type="ChEBI" id="CHEBI:15980"/>
        <dbReference type="ChEBI" id="CHEBI:57783"/>
        <dbReference type="ChEBI" id="CHEBI:58349"/>
        <dbReference type="EC" id="1.1.1.169"/>
    </reaction>
</comment>
<dbReference type="InterPro" id="IPR036291">
    <property type="entry name" value="NAD(P)-bd_dom_sf"/>
</dbReference>
<protein>
    <recommendedName>
        <fullName evidence="4 10">2-dehydropantoate 2-reductase</fullName>
        <ecNumber evidence="3 10">1.1.1.169</ecNumber>
    </recommendedName>
    <alternativeName>
        <fullName evidence="8 10">Ketopantoate reductase</fullName>
    </alternativeName>
</protein>
<dbReference type="Gene3D" id="1.10.1040.10">
    <property type="entry name" value="N-(1-d-carboxylethyl)-l-norvaline Dehydrogenase, domain 2"/>
    <property type="match status" value="1"/>
</dbReference>
<sequence length="312" mass="33137">MKILILGAGAIGGYYGARLLQAGADVTFLVRPRRAAALASQGLRIRSESGDFDAPVRTVTSANLRPEYDLILLSCKAYDLQGALDDIAPAVGSATGILPLLNGLSVYDELDARFGRDKVLGGVAYIATMLDGDGTILHFGTLDNLIVGPRSEATAPLARDFHALIAGTPGNRVLSPAITQALWNKWVSLAAGAMMNCLMRGTVGDILATRDGRRLMEQAMAECRSVAAAAGYPMPSEDIQRLESRLLDVNSTWAASMARDISQGAQRLEADAIVGDMLARGESYGLDLPLARAAYCHLQVYEHQHAAPASAR</sequence>
<keyword evidence="14" id="KW-1185">Reference proteome</keyword>
<dbReference type="InterPro" id="IPR051402">
    <property type="entry name" value="KPR-Related"/>
</dbReference>
<dbReference type="NCBIfam" id="TIGR00745">
    <property type="entry name" value="apbA_panE"/>
    <property type="match status" value="1"/>
</dbReference>
<evidence type="ECO:0000256" key="10">
    <source>
        <dbReference type="RuleBase" id="RU362068"/>
    </source>
</evidence>
<dbReference type="Pfam" id="PF02558">
    <property type="entry name" value="ApbA"/>
    <property type="match status" value="1"/>
</dbReference>
<gene>
    <name evidence="13" type="ORF">BAU06_01960</name>
</gene>
<comment type="function">
    <text evidence="10">Catalyzes the NADPH-dependent reduction of ketopantoate into pantoic acid.</text>
</comment>
<dbReference type="InterPro" id="IPR013752">
    <property type="entry name" value="KPA_reductase"/>
</dbReference>
<dbReference type="EC" id="1.1.1.169" evidence="3 10"/>
<evidence type="ECO:0000256" key="9">
    <source>
        <dbReference type="ARBA" id="ARBA00048793"/>
    </source>
</evidence>
<evidence type="ECO:0000313" key="13">
    <source>
        <dbReference type="EMBL" id="ANN65236.1"/>
    </source>
</evidence>
<dbReference type="PANTHER" id="PTHR21708:SF26">
    <property type="entry name" value="2-DEHYDROPANTOATE 2-REDUCTASE"/>
    <property type="match status" value="1"/>
</dbReference>
<evidence type="ECO:0000256" key="4">
    <source>
        <dbReference type="ARBA" id="ARBA00019465"/>
    </source>
</evidence>
<dbReference type="RefSeq" id="WP_066343734.1">
    <property type="nucleotide sequence ID" value="NZ_CBCSFJ010000014.1"/>
</dbReference>
<evidence type="ECO:0000256" key="8">
    <source>
        <dbReference type="ARBA" id="ARBA00032024"/>
    </source>
</evidence>